<proteinExistence type="predicted"/>
<comment type="caution">
    <text evidence="2">The sequence shown here is derived from an EMBL/GenBank/DDBJ whole genome shotgun (WGS) entry which is preliminary data.</text>
</comment>
<dbReference type="EMBL" id="LKHS01000052">
    <property type="protein sequence ID" value="KQH83506.1"/>
    <property type="molecule type" value="Genomic_DNA"/>
</dbReference>
<dbReference type="Pfam" id="PF13649">
    <property type="entry name" value="Methyltransf_25"/>
    <property type="match status" value="1"/>
</dbReference>
<dbReference type="Gene3D" id="3.40.50.150">
    <property type="entry name" value="Vaccinia Virus protein VP39"/>
    <property type="match status" value="1"/>
</dbReference>
<dbReference type="Proteomes" id="UP000051221">
    <property type="component" value="Unassembled WGS sequence"/>
</dbReference>
<evidence type="ECO:0000313" key="2">
    <source>
        <dbReference type="EMBL" id="KQH83506.1"/>
    </source>
</evidence>
<dbReference type="CDD" id="cd02440">
    <property type="entry name" value="AdoMet_MTases"/>
    <property type="match status" value="1"/>
</dbReference>
<evidence type="ECO:0000313" key="3">
    <source>
        <dbReference type="Proteomes" id="UP000051221"/>
    </source>
</evidence>
<dbReference type="InParanoid" id="A0A0Q2M6I5"/>
<protein>
    <recommendedName>
        <fullName evidence="1">Methyltransferase domain-containing protein</fullName>
    </recommendedName>
</protein>
<keyword evidence="3" id="KW-1185">Reference proteome</keyword>
<gene>
    <name evidence="2" type="ORF">AMR76_22515</name>
</gene>
<name>A0A0Q2M6I5_VIBFU</name>
<dbReference type="AlphaFoldDB" id="A0A0Q2M6I5"/>
<dbReference type="SUPFAM" id="SSF53335">
    <property type="entry name" value="S-adenosyl-L-methionine-dependent methyltransferases"/>
    <property type="match status" value="1"/>
</dbReference>
<reference evidence="2 3" key="1">
    <citation type="submission" date="2015-08" db="EMBL/GenBank/DDBJ databases">
        <title>Antibacterial properties of a collection of Vibrionaceae strains.</title>
        <authorList>
            <person name="Giubergia S."/>
        </authorList>
    </citation>
    <scope>NUCLEOTIDE SEQUENCE [LARGE SCALE GENOMIC DNA]</scope>
    <source>
        <strain evidence="2 3">S0821</strain>
    </source>
</reference>
<accession>A0A0Q2M6I5</accession>
<sequence>MLDIKKISELRSEYIAQWEVSAQHFEKQNYYKWMSSFLDGYDKVLEVGTGSGTGTKALIESGHQVISIDENPNCLDVAQTKLERDGFKVLRFNRETLNLDMPFSYSVQYSAIQTVDSNYDAILLQADIANDPKLYEWLKTQNIDAVTCWLIGSHGARSFNSYLQENGNPQTPAHYRILTQNRVYEVADEILSKGKVLHIVDRGVELDDFQRAQLIQCHEDQASVTTLKVINIDSLAYEESRDSSAMSMMVTNQATGEVIEKPKLAFSSVLTQKS</sequence>
<feature type="domain" description="Methyltransferase" evidence="1">
    <location>
        <begin position="44"/>
        <end position="104"/>
    </location>
</feature>
<dbReference type="InterPro" id="IPR029063">
    <property type="entry name" value="SAM-dependent_MTases_sf"/>
</dbReference>
<dbReference type="RefSeq" id="WP_055467296.1">
    <property type="nucleotide sequence ID" value="NZ_LKHS01000052.1"/>
</dbReference>
<organism evidence="2 3">
    <name type="scientific">Vibrio furnissii</name>
    <dbReference type="NCBI Taxonomy" id="29494"/>
    <lineage>
        <taxon>Bacteria</taxon>
        <taxon>Pseudomonadati</taxon>
        <taxon>Pseudomonadota</taxon>
        <taxon>Gammaproteobacteria</taxon>
        <taxon>Vibrionales</taxon>
        <taxon>Vibrionaceae</taxon>
        <taxon>Vibrio</taxon>
    </lineage>
</organism>
<dbReference type="InterPro" id="IPR041698">
    <property type="entry name" value="Methyltransf_25"/>
</dbReference>
<evidence type="ECO:0000259" key="1">
    <source>
        <dbReference type="Pfam" id="PF13649"/>
    </source>
</evidence>